<reference evidence="1 2" key="1">
    <citation type="submission" date="2023-04" db="EMBL/GenBank/DDBJ databases">
        <title>Australian commercial rhizobial inoculants.</title>
        <authorList>
            <person name="Kohlmeier M.G."/>
            <person name="O'Hara G.W."/>
            <person name="Colombi E."/>
            <person name="Ramsay J.P."/>
            <person name="Terpolilli J."/>
        </authorList>
    </citation>
    <scope>NUCLEOTIDE SEQUENCE [LARGE SCALE GENOMIC DNA]</scope>
    <source>
        <strain evidence="1 2">CB627</strain>
    </source>
</reference>
<dbReference type="SUPFAM" id="SSF88723">
    <property type="entry name" value="PIN domain-like"/>
    <property type="match status" value="1"/>
</dbReference>
<dbReference type="Proteomes" id="UP001221546">
    <property type="component" value="Chromosome"/>
</dbReference>
<gene>
    <name evidence="1" type="ORF">QA636_18875</name>
</gene>
<dbReference type="RefSeq" id="WP_244558920.1">
    <property type="nucleotide sequence ID" value="NZ_CP121646.1"/>
</dbReference>
<proteinExistence type="predicted"/>
<dbReference type="InterPro" id="IPR029060">
    <property type="entry name" value="PIN-like_dom_sf"/>
</dbReference>
<sequence>MRPTVYANGVVAMAPLKPPVWLDTNILIDIQNGQRAAASTAEKALSRRFENEILNLAKDGHEVLISPRVKFEFLKGARAQSGEKLLADLRIVEDKMMTQVPRAQVWKWGNEGLNHGLSAFDSDVVAQVRAGGVARGIKNPVLLTRDSGGTLIAMRRRGVQALDFRAPEIRLKVPRNTPTPPEVPPPPAGSVAGEGFWSAAKAGFKAGLKEAFKAENIAAMIPDLVLMVADKVAAREAFKNIQVKFIKEGFAKGVAAGVMGWSEEEVASNLMNRITAFRVQGLEDPAGILTRATILQVAEAYENYAVVIGFQFSSAKDLKWKREMVAKGSKILHQYGYYFGTDPQALFEYEFIDKLAWTLQPTTNAIVEPAIRH</sequence>
<dbReference type="EMBL" id="CP121646">
    <property type="protein sequence ID" value="WFU67433.1"/>
    <property type="molecule type" value="Genomic_DNA"/>
</dbReference>
<protein>
    <recommendedName>
        <fullName evidence="3">DUF4935 domain-containing protein</fullName>
    </recommendedName>
</protein>
<evidence type="ECO:0008006" key="3">
    <source>
        <dbReference type="Google" id="ProtNLM"/>
    </source>
</evidence>
<keyword evidence="2" id="KW-1185">Reference proteome</keyword>
<name>A0ABY8JQT3_9BRAD</name>
<evidence type="ECO:0000313" key="2">
    <source>
        <dbReference type="Proteomes" id="UP001221546"/>
    </source>
</evidence>
<evidence type="ECO:0000313" key="1">
    <source>
        <dbReference type="EMBL" id="WFU67433.1"/>
    </source>
</evidence>
<accession>A0ABY8JQT3</accession>
<organism evidence="1 2">
    <name type="scientific">Bradyrhizobium brasilense</name>
    <dbReference type="NCBI Taxonomy" id="1419277"/>
    <lineage>
        <taxon>Bacteria</taxon>
        <taxon>Pseudomonadati</taxon>
        <taxon>Pseudomonadota</taxon>
        <taxon>Alphaproteobacteria</taxon>
        <taxon>Hyphomicrobiales</taxon>
        <taxon>Nitrobacteraceae</taxon>
        <taxon>Bradyrhizobium</taxon>
    </lineage>
</organism>